<evidence type="ECO:0000313" key="7">
    <source>
        <dbReference type="Proteomes" id="UP001500467"/>
    </source>
</evidence>
<sequence length="179" mass="19222">MTTTRERIIAGTEAVFDEHGFAGVGMDRLTEASGVSSRTLYKHMGSKTGLIAAVLDARRERFDQAFDVLTIEDLFATLASWADTEGARGCLFLRALGEDGRSAPEVDRAVSDYRDLLQRAMARIVEHETGRTDAVLAEQLLVLFEGATAAMSYRGRQAIDAAHAAAKSLIGGLMGATPS</sequence>
<dbReference type="PANTHER" id="PTHR30055:SF234">
    <property type="entry name" value="HTH-TYPE TRANSCRIPTIONAL REGULATOR BETI"/>
    <property type="match status" value="1"/>
</dbReference>
<comment type="caution">
    <text evidence="6">The sequence shown here is derived from an EMBL/GenBank/DDBJ whole genome shotgun (WGS) entry which is preliminary data.</text>
</comment>
<feature type="DNA-binding region" description="H-T-H motif" evidence="4">
    <location>
        <begin position="25"/>
        <end position="44"/>
    </location>
</feature>
<dbReference type="RefSeq" id="WP_253854173.1">
    <property type="nucleotide sequence ID" value="NZ_BAAALM010000002.1"/>
</dbReference>
<keyword evidence="3" id="KW-0804">Transcription</keyword>
<organism evidence="6 7">
    <name type="scientific">Prauserella alba</name>
    <dbReference type="NCBI Taxonomy" id="176898"/>
    <lineage>
        <taxon>Bacteria</taxon>
        <taxon>Bacillati</taxon>
        <taxon>Actinomycetota</taxon>
        <taxon>Actinomycetes</taxon>
        <taxon>Pseudonocardiales</taxon>
        <taxon>Pseudonocardiaceae</taxon>
        <taxon>Prauserella</taxon>
    </lineage>
</organism>
<dbReference type="Pfam" id="PF00440">
    <property type="entry name" value="TetR_N"/>
    <property type="match status" value="1"/>
</dbReference>
<dbReference type="PROSITE" id="PS50977">
    <property type="entry name" value="HTH_TETR_2"/>
    <property type="match status" value="1"/>
</dbReference>
<dbReference type="SUPFAM" id="SSF46689">
    <property type="entry name" value="Homeodomain-like"/>
    <property type="match status" value="1"/>
</dbReference>
<dbReference type="InterPro" id="IPR050109">
    <property type="entry name" value="HTH-type_TetR-like_transc_reg"/>
</dbReference>
<gene>
    <name evidence="6" type="ORF">GCM10009675_05310</name>
</gene>
<evidence type="ECO:0000256" key="1">
    <source>
        <dbReference type="ARBA" id="ARBA00023015"/>
    </source>
</evidence>
<reference evidence="6 7" key="1">
    <citation type="journal article" date="2019" name="Int. J. Syst. Evol. Microbiol.">
        <title>The Global Catalogue of Microorganisms (GCM) 10K type strain sequencing project: providing services to taxonomists for standard genome sequencing and annotation.</title>
        <authorList>
            <consortium name="The Broad Institute Genomics Platform"/>
            <consortium name="The Broad Institute Genome Sequencing Center for Infectious Disease"/>
            <person name="Wu L."/>
            <person name="Ma J."/>
        </authorList>
    </citation>
    <scope>NUCLEOTIDE SEQUENCE [LARGE SCALE GENOMIC DNA]</scope>
    <source>
        <strain evidence="6 7">JCM 13022</strain>
    </source>
</reference>
<keyword evidence="7" id="KW-1185">Reference proteome</keyword>
<protein>
    <submittedName>
        <fullName evidence="6">TetR/AcrR family transcriptional regulator</fullName>
    </submittedName>
</protein>
<dbReference type="PANTHER" id="PTHR30055">
    <property type="entry name" value="HTH-TYPE TRANSCRIPTIONAL REGULATOR RUTR"/>
    <property type="match status" value="1"/>
</dbReference>
<dbReference type="Proteomes" id="UP001500467">
    <property type="component" value="Unassembled WGS sequence"/>
</dbReference>
<dbReference type="InterPro" id="IPR001647">
    <property type="entry name" value="HTH_TetR"/>
</dbReference>
<dbReference type="SUPFAM" id="SSF48498">
    <property type="entry name" value="Tetracyclin repressor-like, C-terminal domain"/>
    <property type="match status" value="1"/>
</dbReference>
<dbReference type="Gene3D" id="1.10.357.10">
    <property type="entry name" value="Tetracycline Repressor, domain 2"/>
    <property type="match status" value="1"/>
</dbReference>
<name>A0ABN1V4E9_9PSEU</name>
<evidence type="ECO:0000256" key="4">
    <source>
        <dbReference type="PROSITE-ProRule" id="PRU00335"/>
    </source>
</evidence>
<evidence type="ECO:0000256" key="2">
    <source>
        <dbReference type="ARBA" id="ARBA00023125"/>
    </source>
</evidence>
<dbReference type="PRINTS" id="PR00455">
    <property type="entry name" value="HTHTETR"/>
</dbReference>
<dbReference type="InterPro" id="IPR036271">
    <property type="entry name" value="Tet_transcr_reg_TetR-rel_C_sf"/>
</dbReference>
<proteinExistence type="predicted"/>
<dbReference type="EMBL" id="BAAALM010000002">
    <property type="protein sequence ID" value="GAA1193583.1"/>
    <property type="molecule type" value="Genomic_DNA"/>
</dbReference>
<accession>A0ABN1V4E9</accession>
<dbReference type="InterPro" id="IPR009057">
    <property type="entry name" value="Homeodomain-like_sf"/>
</dbReference>
<keyword evidence="1" id="KW-0805">Transcription regulation</keyword>
<evidence type="ECO:0000259" key="5">
    <source>
        <dbReference type="PROSITE" id="PS50977"/>
    </source>
</evidence>
<keyword evidence="2 4" id="KW-0238">DNA-binding</keyword>
<feature type="domain" description="HTH tetR-type" evidence="5">
    <location>
        <begin position="2"/>
        <end position="62"/>
    </location>
</feature>
<evidence type="ECO:0000256" key="3">
    <source>
        <dbReference type="ARBA" id="ARBA00023163"/>
    </source>
</evidence>
<evidence type="ECO:0000313" key="6">
    <source>
        <dbReference type="EMBL" id="GAA1193583.1"/>
    </source>
</evidence>